<gene>
    <name evidence="2" type="primary">pglD</name>
    <name evidence="2" type="ORF">CCON33237_1462</name>
</gene>
<accession>A0A0M4TNQ3</accession>
<dbReference type="InterPro" id="IPR050179">
    <property type="entry name" value="Trans_hexapeptide_repeat"/>
</dbReference>
<dbReference type="EC" id="2.3.1.203" evidence="2"/>
<keyword evidence="2" id="KW-0808">Transferase</keyword>
<evidence type="ECO:0000256" key="1">
    <source>
        <dbReference type="ARBA" id="ARBA00007274"/>
    </source>
</evidence>
<comment type="similarity">
    <text evidence="1">Belongs to the transferase hexapeptide repeat family.</text>
</comment>
<dbReference type="RefSeq" id="WP_054197046.1">
    <property type="nucleotide sequence ID" value="NZ_CABMKQ010000016.1"/>
</dbReference>
<dbReference type="SUPFAM" id="SSF51161">
    <property type="entry name" value="Trimeric LpxA-like enzymes"/>
    <property type="match status" value="1"/>
</dbReference>
<dbReference type="CDD" id="cd03360">
    <property type="entry name" value="LbH_AT_putative"/>
    <property type="match status" value="1"/>
</dbReference>
<sequence length="196" mass="20532">MAKTKKIYIYGASGHGLVVADIARSNGYDEIVFLDDASEFKFSPELEKADIIIAIGENKIRQKISQKVEAAGFEIVNLIHKSAVVSESAVIEKGVVVMPNAVINAKACIKEGAIINSGVVIEHECVIGKFAHISPNAALAGNVRVGEFTHVGIGSSVIQGISIGSSCIIGAGSVVVRDIKDGTKAYGVPACERAKI</sequence>
<dbReference type="KEGG" id="ccoc:CCON33237_1462"/>
<name>A0A0M4TNQ3_9BACT</name>
<organism evidence="2 3">
    <name type="scientific">Campylobacter concisus</name>
    <dbReference type="NCBI Taxonomy" id="199"/>
    <lineage>
        <taxon>Bacteria</taxon>
        <taxon>Pseudomonadati</taxon>
        <taxon>Campylobacterota</taxon>
        <taxon>Epsilonproteobacteria</taxon>
        <taxon>Campylobacterales</taxon>
        <taxon>Campylobacteraceae</taxon>
        <taxon>Campylobacter</taxon>
    </lineage>
</organism>
<dbReference type="GeneID" id="28663141"/>
<dbReference type="InterPro" id="IPR020019">
    <property type="entry name" value="AcTrfase_PglD-like"/>
</dbReference>
<dbReference type="PATRIC" id="fig|199.248.peg.1509"/>
<evidence type="ECO:0000313" key="3">
    <source>
        <dbReference type="Proteomes" id="UP000066049"/>
    </source>
</evidence>
<dbReference type="GO" id="GO:0016746">
    <property type="term" value="F:acyltransferase activity"/>
    <property type="evidence" value="ECO:0007669"/>
    <property type="project" value="UniProtKB-KW"/>
</dbReference>
<dbReference type="Gene3D" id="2.160.10.10">
    <property type="entry name" value="Hexapeptide repeat proteins"/>
    <property type="match status" value="1"/>
</dbReference>
<dbReference type="NCBIfam" id="TIGR03570">
    <property type="entry name" value="NeuD_NnaD"/>
    <property type="match status" value="1"/>
</dbReference>
<protein>
    <submittedName>
        <fullName evidence="2">UDP-4-amino-4, 6-dideoxy-alpha-D-N-acetyl-D-glucosamine N-acetyltransferase</fullName>
        <ecNumber evidence="2">2.3.1.203</ecNumber>
    </submittedName>
</protein>
<proteinExistence type="inferred from homology"/>
<dbReference type="InterPro" id="IPR041561">
    <property type="entry name" value="PglD_N"/>
</dbReference>
<evidence type="ECO:0000313" key="2">
    <source>
        <dbReference type="EMBL" id="ALF48114.1"/>
    </source>
</evidence>
<dbReference type="PANTHER" id="PTHR43300:SF7">
    <property type="entry name" value="UDP-N-ACETYLBACILLOSAMINE N-ACETYLTRANSFERASE"/>
    <property type="match status" value="1"/>
</dbReference>
<dbReference type="Gene3D" id="3.40.50.20">
    <property type="match status" value="1"/>
</dbReference>
<reference evidence="3" key="1">
    <citation type="submission" date="2015-08" db="EMBL/GenBank/DDBJ databases">
        <title>Comparative genomics of the Campylobacter concisus group.</title>
        <authorList>
            <person name="Miller W.G."/>
            <person name="Yee E."/>
            <person name="Chapman M.H."/>
            <person name="Huynh S."/>
            <person name="Bono J.L."/>
            <person name="On S.L.W."/>
            <person name="St Leger J."/>
            <person name="Foster G."/>
            <person name="Parker C.T."/>
        </authorList>
    </citation>
    <scope>NUCLEOTIDE SEQUENCE [LARGE SCALE GENOMIC DNA]</scope>
    <source>
        <strain evidence="3">ATCC 33237</strain>
    </source>
</reference>
<keyword evidence="2" id="KW-0012">Acyltransferase</keyword>
<dbReference type="AlphaFoldDB" id="A0A0M4TNQ3"/>
<dbReference type="InterPro" id="IPR011004">
    <property type="entry name" value="Trimer_LpxA-like_sf"/>
</dbReference>
<dbReference type="Pfam" id="PF17836">
    <property type="entry name" value="PglD_N"/>
    <property type="match status" value="1"/>
</dbReference>
<dbReference type="PANTHER" id="PTHR43300">
    <property type="entry name" value="ACETYLTRANSFERASE"/>
    <property type="match status" value="1"/>
</dbReference>
<dbReference type="EMBL" id="CP012541">
    <property type="protein sequence ID" value="ALF48114.1"/>
    <property type="molecule type" value="Genomic_DNA"/>
</dbReference>
<dbReference type="Proteomes" id="UP000066049">
    <property type="component" value="Chromosome"/>
</dbReference>